<reference evidence="1 2" key="1">
    <citation type="submission" date="2024-09" db="EMBL/GenBank/DDBJ databases">
        <title>Genome sequencing and assembly of Phytophthora oleae, isolate VK10A, causative agent of rot of olive drupes.</title>
        <authorList>
            <person name="Conti Taguali S."/>
            <person name="Riolo M."/>
            <person name="La Spada F."/>
            <person name="Cacciola S.O."/>
            <person name="Dionisio G."/>
        </authorList>
    </citation>
    <scope>NUCLEOTIDE SEQUENCE [LARGE SCALE GENOMIC DNA]</scope>
    <source>
        <strain evidence="1 2">VK10A</strain>
    </source>
</reference>
<name>A0ABD3FPW0_9STRA</name>
<sequence>MRVPLYRLELSDGSFIECSKCHHFYVRVKDNYVERTLETMATGDELDCAFMMPAISPAKMGLTIQIPGKLEIPFSSSMHIRLAWLNRQLDKNSKYMQITRDDKDWLVRVKMFAQTVATSPYIVDTCFGHHLRFSSEDVRADAAW</sequence>
<dbReference type="Proteomes" id="UP001632037">
    <property type="component" value="Unassembled WGS sequence"/>
</dbReference>
<evidence type="ECO:0000313" key="2">
    <source>
        <dbReference type="Proteomes" id="UP001632037"/>
    </source>
</evidence>
<accession>A0ABD3FPW0</accession>
<dbReference type="EMBL" id="JBIMZQ010000010">
    <property type="protein sequence ID" value="KAL3668758.1"/>
    <property type="molecule type" value="Genomic_DNA"/>
</dbReference>
<keyword evidence="2" id="KW-1185">Reference proteome</keyword>
<gene>
    <name evidence="1" type="ORF">V7S43_006053</name>
</gene>
<proteinExistence type="predicted"/>
<organism evidence="1 2">
    <name type="scientific">Phytophthora oleae</name>
    <dbReference type="NCBI Taxonomy" id="2107226"/>
    <lineage>
        <taxon>Eukaryota</taxon>
        <taxon>Sar</taxon>
        <taxon>Stramenopiles</taxon>
        <taxon>Oomycota</taxon>
        <taxon>Peronosporomycetes</taxon>
        <taxon>Peronosporales</taxon>
        <taxon>Peronosporaceae</taxon>
        <taxon>Phytophthora</taxon>
    </lineage>
</organism>
<evidence type="ECO:0000313" key="1">
    <source>
        <dbReference type="EMBL" id="KAL3668758.1"/>
    </source>
</evidence>
<dbReference type="AlphaFoldDB" id="A0ABD3FPW0"/>
<comment type="caution">
    <text evidence="1">The sequence shown here is derived from an EMBL/GenBank/DDBJ whole genome shotgun (WGS) entry which is preliminary data.</text>
</comment>
<protein>
    <submittedName>
        <fullName evidence="1">Uncharacterized protein</fullName>
    </submittedName>
</protein>